<reference evidence="2 3" key="1">
    <citation type="submission" date="2014-06" db="EMBL/GenBank/DDBJ databases">
        <title>Evolutionary Origins and Diversification of the Mycorrhizal Mutualists.</title>
        <authorList>
            <consortium name="DOE Joint Genome Institute"/>
            <consortium name="Mycorrhizal Genomics Consortium"/>
            <person name="Kohler A."/>
            <person name="Kuo A."/>
            <person name="Nagy L.G."/>
            <person name="Floudas D."/>
            <person name="Copeland A."/>
            <person name="Barry K.W."/>
            <person name="Cichocki N."/>
            <person name="Veneault-Fourrey C."/>
            <person name="LaButti K."/>
            <person name="Lindquist E.A."/>
            <person name="Lipzen A."/>
            <person name="Lundell T."/>
            <person name="Morin E."/>
            <person name="Murat C."/>
            <person name="Riley R."/>
            <person name="Ohm R."/>
            <person name="Sun H."/>
            <person name="Tunlid A."/>
            <person name="Henrissat B."/>
            <person name="Grigoriev I.V."/>
            <person name="Hibbett D.S."/>
            <person name="Martin F."/>
        </authorList>
    </citation>
    <scope>NUCLEOTIDE SEQUENCE [LARGE SCALE GENOMIC DNA]</scope>
    <source>
        <strain evidence="2 3">SS14</strain>
    </source>
</reference>
<feature type="signal peptide" evidence="1">
    <location>
        <begin position="1"/>
        <end position="17"/>
    </location>
</feature>
<proteinExistence type="predicted"/>
<organism evidence="2 3">
    <name type="scientific">Sphaerobolus stellatus (strain SS14)</name>
    <dbReference type="NCBI Taxonomy" id="990650"/>
    <lineage>
        <taxon>Eukaryota</taxon>
        <taxon>Fungi</taxon>
        <taxon>Dikarya</taxon>
        <taxon>Basidiomycota</taxon>
        <taxon>Agaricomycotina</taxon>
        <taxon>Agaricomycetes</taxon>
        <taxon>Phallomycetidae</taxon>
        <taxon>Geastrales</taxon>
        <taxon>Sphaerobolaceae</taxon>
        <taxon>Sphaerobolus</taxon>
    </lineage>
</organism>
<evidence type="ECO:0000256" key="1">
    <source>
        <dbReference type="SAM" id="SignalP"/>
    </source>
</evidence>
<gene>
    <name evidence="2" type="ORF">M422DRAFT_785637</name>
</gene>
<protein>
    <submittedName>
        <fullName evidence="2">Uncharacterized protein</fullName>
    </submittedName>
</protein>
<evidence type="ECO:0000313" key="2">
    <source>
        <dbReference type="EMBL" id="KIJ25301.1"/>
    </source>
</evidence>
<dbReference type="HOGENOM" id="CLU_1887088_0_0_1"/>
<keyword evidence="1" id="KW-0732">Signal</keyword>
<sequence>MNYLLSLLAFFTASASAIAPDIPNIPYGCVGEGTLGGRRATAGGPFTTQANMTIQMCQNQNFCTGFQFAELEDGYNRAMYVFNFAHQNSRESMGDEISSFSSSPLHIGFCGNFISNNHDSGPFQALCKGFTYAGT</sequence>
<dbReference type="AlphaFoldDB" id="A0A0C9UIT2"/>
<accession>A0A0C9UIT2</accession>
<name>A0A0C9UIT2_SPHS4</name>
<feature type="chain" id="PRO_5002204219" evidence="1">
    <location>
        <begin position="18"/>
        <end position="135"/>
    </location>
</feature>
<evidence type="ECO:0000313" key="3">
    <source>
        <dbReference type="Proteomes" id="UP000054279"/>
    </source>
</evidence>
<dbReference type="Proteomes" id="UP000054279">
    <property type="component" value="Unassembled WGS sequence"/>
</dbReference>
<keyword evidence="3" id="KW-1185">Reference proteome</keyword>
<dbReference type="EMBL" id="KN837422">
    <property type="protein sequence ID" value="KIJ25301.1"/>
    <property type="molecule type" value="Genomic_DNA"/>
</dbReference>